<dbReference type="Proteomes" id="UP001180724">
    <property type="component" value="Unassembled WGS sequence"/>
</dbReference>
<dbReference type="RefSeq" id="WP_311585227.1">
    <property type="nucleotide sequence ID" value="NZ_JAVRFH010000097.1"/>
</dbReference>
<dbReference type="InterPro" id="IPR005135">
    <property type="entry name" value="Endo/exonuclease/phosphatase"/>
</dbReference>
<protein>
    <submittedName>
        <fullName evidence="4">RICIN domain-containing protein</fullName>
    </submittedName>
</protein>
<evidence type="ECO:0000259" key="2">
    <source>
        <dbReference type="Pfam" id="PF03372"/>
    </source>
</evidence>
<feature type="domain" description="Ricin B lectin" evidence="3">
    <location>
        <begin position="390"/>
        <end position="446"/>
    </location>
</feature>
<gene>
    <name evidence="4" type="ORF">RM812_39030</name>
</gene>
<feature type="domain" description="Endonuclease/exonuclease/phosphatase" evidence="2">
    <location>
        <begin position="3"/>
        <end position="276"/>
    </location>
</feature>
<keyword evidence="5" id="KW-1185">Reference proteome</keyword>
<dbReference type="Pfam" id="PF14200">
    <property type="entry name" value="RicinB_lectin_2"/>
    <property type="match status" value="1"/>
</dbReference>
<evidence type="ECO:0000313" key="5">
    <source>
        <dbReference type="Proteomes" id="UP001180724"/>
    </source>
</evidence>
<dbReference type="InterPro" id="IPR036691">
    <property type="entry name" value="Endo/exonu/phosph_ase_sf"/>
</dbReference>
<dbReference type="PROSITE" id="PS50231">
    <property type="entry name" value="RICIN_B_LECTIN"/>
    <property type="match status" value="1"/>
</dbReference>
<feature type="region of interest" description="Disordered" evidence="1">
    <location>
        <begin position="480"/>
        <end position="506"/>
    </location>
</feature>
<sequence length="519" mass="56050">MAVTWNMHGSGISHANNDANKWDLGVRGIIDSGAPVDVIALQEAGVPPGGVAQAHYTIPQPPGTAQRPQYLVRGQDGQLVAPDVYEYPFGSATQQDGWLYWLRTDTRTEGAGQVNLAIWTRERVYDPATNPTAEGRVFVVPTLTTPDQPTQGRPALGVRLGDTVHFTVHAVSPGGANAPALANRVRTVMRTAGDGGGPLSSVLMGDFNQEAGNLRAQLGTLHAVHSLTEPTFPVVPAPGQTGRTYDYAVVPRVSDPNLQVQLRGAGRLSRVRFSDHYPVAFAFDEPGTWEPPKPPKKSRKVPVGETRLLRNAKSGNAPYPSGRGSSGGSRLSVRGVERSSVGQQRFMLQPIPESPGHFALVHRMTYTYMGLEYGAANAPAVLLPEYEADSQLWTAVDMQDGTWVLQNAATGQVLSTADTEGDEELVGRDYDASDAAQRWFFQDATTEALDVDEIVREDMDPAGWAISARDGDAENAELTMAPNGDQADQRFTRSTPTPWSTKRSQPCSRASVVSLRWTT</sequence>
<dbReference type="Pfam" id="PF03372">
    <property type="entry name" value="Exo_endo_phos"/>
    <property type="match status" value="1"/>
</dbReference>
<accession>A0ABU3B0Y5</accession>
<comment type="caution">
    <text evidence="4">The sequence shown here is derived from an EMBL/GenBank/DDBJ whole genome shotgun (WGS) entry which is preliminary data.</text>
</comment>
<feature type="compositionally biased region" description="Polar residues" evidence="1">
    <location>
        <begin position="492"/>
        <end position="506"/>
    </location>
</feature>
<feature type="region of interest" description="Disordered" evidence="1">
    <location>
        <begin position="286"/>
        <end position="336"/>
    </location>
</feature>
<dbReference type="SUPFAM" id="SSF50370">
    <property type="entry name" value="Ricin B-like lectins"/>
    <property type="match status" value="1"/>
</dbReference>
<dbReference type="Gene3D" id="3.60.10.10">
    <property type="entry name" value="Endonuclease/exonuclease/phosphatase"/>
    <property type="match status" value="1"/>
</dbReference>
<reference evidence="4" key="1">
    <citation type="submission" date="2024-05" db="EMBL/GenBank/DDBJ databases">
        <title>30 novel species of actinomycetes from the DSMZ collection.</title>
        <authorList>
            <person name="Nouioui I."/>
        </authorList>
    </citation>
    <scope>NUCLEOTIDE SEQUENCE</scope>
    <source>
        <strain evidence="4">DSM 40712</strain>
    </source>
</reference>
<dbReference type="InterPro" id="IPR035992">
    <property type="entry name" value="Ricin_B-like_lectins"/>
</dbReference>
<dbReference type="EMBL" id="JAVRFH010000097">
    <property type="protein sequence ID" value="MDT0616104.1"/>
    <property type="molecule type" value="Genomic_DNA"/>
</dbReference>
<proteinExistence type="predicted"/>
<dbReference type="InterPro" id="IPR000772">
    <property type="entry name" value="Ricin_B_lectin"/>
</dbReference>
<evidence type="ECO:0000256" key="1">
    <source>
        <dbReference type="SAM" id="MobiDB-lite"/>
    </source>
</evidence>
<name>A0ABU3B0Y5_9ACTN</name>
<dbReference type="SUPFAM" id="SSF56219">
    <property type="entry name" value="DNase I-like"/>
    <property type="match status" value="1"/>
</dbReference>
<organism evidence="4 5">
    <name type="scientific">Streptomyces lancefieldiae</name>
    <dbReference type="NCBI Taxonomy" id="3075520"/>
    <lineage>
        <taxon>Bacteria</taxon>
        <taxon>Bacillati</taxon>
        <taxon>Actinomycetota</taxon>
        <taxon>Actinomycetes</taxon>
        <taxon>Kitasatosporales</taxon>
        <taxon>Streptomycetaceae</taxon>
        <taxon>Streptomyces</taxon>
    </lineage>
</organism>
<dbReference type="Gene3D" id="2.80.10.50">
    <property type="match status" value="1"/>
</dbReference>
<evidence type="ECO:0000313" key="4">
    <source>
        <dbReference type="EMBL" id="MDT0616104.1"/>
    </source>
</evidence>
<evidence type="ECO:0000259" key="3">
    <source>
        <dbReference type="Pfam" id="PF14200"/>
    </source>
</evidence>